<sequence length="179" mass="18238">MSEARAVERPASTPLVGTGVTVPAVAVRAALGVLLLALATLHAGDAWGWIAGIAGAAAAVGPWVSLAWVAMLSLALSELTQPAGAAAWHPYLVLAGLVLAQTLAARAAMTPWRARVSLRVFTRPLLVGAAVAVPCEALLALTLWLRATPHGTWLPAALIAALALLALGALLFGRLLRSG</sequence>
<keyword evidence="1" id="KW-0812">Transmembrane</keyword>
<feature type="transmembrane region" description="Helical" evidence="1">
    <location>
        <begin position="153"/>
        <end position="176"/>
    </location>
</feature>
<evidence type="ECO:0000313" key="3">
    <source>
        <dbReference type="Proteomes" id="UP001595900"/>
    </source>
</evidence>
<dbReference type="Proteomes" id="UP001595900">
    <property type="component" value="Unassembled WGS sequence"/>
</dbReference>
<dbReference type="RefSeq" id="WP_390230524.1">
    <property type="nucleotide sequence ID" value="NZ_JBHSCN010000006.1"/>
</dbReference>
<feature type="transmembrane region" description="Helical" evidence="1">
    <location>
        <begin position="20"/>
        <end position="39"/>
    </location>
</feature>
<keyword evidence="1" id="KW-1133">Transmembrane helix</keyword>
<dbReference type="EMBL" id="JBHSCN010000006">
    <property type="protein sequence ID" value="MFC4244655.1"/>
    <property type="molecule type" value="Genomic_DNA"/>
</dbReference>
<feature type="transmembrane region" description="Helical" evidence="1">
    <location>
        <begin position="88"/>
        <end position="105"/>
    </location>
</feature>
<proteinExistence type="predicted"/>
<evidence type="ECO:0000313" key="2">
    <source>
        <dbReference type="EMBL" id="MFC4244655.1"/>
    </source>
</evidence>
<comment type="caution">
    <text evidence="2">The sequence shown here is derived from an EMBL/GenBank/DDBJ whole genome shotgun (WGS) entry which is preliminary data.</text>
</comment>
<keyword evidence="1" id="KW-0472">Membrane</keyword>
<feature type="transmembrane region" description="Helical" evidence="1">
    <location>
        <begin position="46"/>
        <end position="76"/>
    </location>
</feature>
<keyword evidence="3" id="KW-1185">Reference proteome</keyword>
<evidence type="ECO:0000256" key="1">
    <source>
        <dbReference type="SAM" id="Phobius"/>
    </source>
</evidence>
<protein>
    <submittedName>
        <fullName evidence="2">Uncharacterized protein</fullName>
    </submittedName>
</protein>
<accession>A0ABV8QAV9</accession>
<reference evidence="3" key="1">
    <citation type="journal article" date="2019" name="Int. J. Syst. Evol. Microbiol.">
        <title>The Global Catalogue of Microorganisms (GCM) 10K type strain sequencing project: providing services to taxonomists for standard genome sequencing and annotation.</title>
        <authorList>
            <consortium name="The Broad Institute Genomics Platform"/>
            <consortium name="The Broad Institute Genome Sequencing Center for Infectious Disease"/>
            <person name="Wu L."/>
            <person name="Ma J."/>
        </authorList>
    </citation>
    <scope>NUCLEOTIDE SEQUENCE [LARGE SCALE GENOMIC DNA]</scope>
    <source>
        <strain evidence="3">CGMCC 1.10363</strain>
    </source>
</reference>
<name>A0ABV8QAV9_9MICO</name>
<feature type="transmembrane region" description="Helical" evidence="1">
    <location>
        <begin position="125"/>
        <end position="147"/>
    </location>
</feature>
<organism evidence="2 3">
    <name type="scientific">Gryllotalpicola reticulitermitis</name>
    <dbReference type="NCBI Taxonomy" id="1184153"/>
    <lineage>
        <taxon>Bacteria</taxon>
        <taxon>Bacillati</taxon>
        <taxon>Actinomycetota</taxon>
        <taxon>Actinomycetes</taxon>
        <taxon>Micrococcales</taxon>
        <taxon>Microbacteriaceae</taxon>
        <taxon>Gryllotalpicola</taxon>
    </lineage>
</organism>
<gene>
    <name evidence="2" type="ORF">ACFOYW_14875</name>
</gene>